<dbReference type="AlphaFoldDB" id="A0A5N5VDQ5"/>
<sequence length="327" mass="35046">MALSWWPVAVVGFACLAGALVLALLPSTRQRQRQRRPLANTARLTRLPEYARIVRARTMSMLVTIALLVLLFAAAVLAGARPSGLWWSVQAGEPAEDIMLCVGAPVTDPVTAEFLTYFAEQARTYGPERIGLTSTNRRVIPLTRDHQFAVEKLGDAAELATIPDDDARLPARMRAFTAPVTYVDYAASAADVLALCLTGFPTDDPAGDRRRSLIYLGPGDLRAPDETRPALFTDQQVIDLAGERGVQVNALVSSPGSVKDIAQATFGRYAPIGPDLATQLDGIRAHPPDAEQTTTAVGFRGDDPTLPLAVGVVAAVLLCLALVVLRR</sequence>
<keyword evidence="1" id="KW-1133">Transmembrane helix</keyword>
<feature type="transmembrane region" description="Helical" evidence="1">
    <location>
        <begin position="61"/>
        <end position="80"/>
    </location>
</feature>
<reference evidence="2 3" key="1">
    <citation type="submission" date="2012-10" db="EMBL/GenBank/DDBJ databases">
        <title>The draft sequence of the Mycobacterium pheli genome.</title>
        <authorList>
            <person name="Pettersson B.M.F."/>
            <person name="Das S."/>
            <person name="Dasgupta S."/>
            <person name="Bhattacharya A."/>
            <person name="Kirsebom L.A."/>
        </authorList>
    </citation>
    <scope>NUCLEOTIDE SEQUENCE [LARGE SCALE GENOMIC DNA]</scope>
    <source>
        <strain evidence="2 3">CCUG 21000</strain>
    </source>
</reference>
<feature type="transmembrane region" description="Helical" evidence="1">
    <location>
        <begin position="306"/>
        <end position="325"/>
    </location>
</feature>
<feature type="transmembrane region" description="Helical" evidence="1">
    <location>
        <begin position="6"/>
        <end position="25"/>
    </location>
</feature>
<evidence type="ECO:0008006" key="4">
    <source>
        <dbReference type="Google" id="ProtNLM"/>
    </source>
</evidence>
<keyword evidence="1" id="KW-0472">Membrane</keyword>
<comment type="caution">
    <text evidence="2">The sequence shown here is derived from an EMBL/GenBank/DDBJ whole genome shotgun (WGS) entry which is preliminary data.</text>
</comment>
<evidence type="ECO:0000313" key="2">
    <source>
        <dbReference type="EMBL" id="KAB7759886.1"/>
    </source>
</evidence>
<protein>
    <recommendedName>
        <fullName evidence="4">VWFA domain-containing protein</fullName>
    </recommendedName>
</protein>
<evidence type="ECO:0000313" key="3">
    <source>
        <dbReference type="Proteomes" id="UP000325690"/>
    </source>
</evidence>
<dbReference type="Proteomes" id="UP000325690">
    <property type="component" value="Unassembled WGS sequence"/>
</dbReference>
<dbReference type="EMBL" id="ANBP01000001">
    <property type="protein sequence ID" value="KAB7759886.1"/>
    <property type="molecule type" value="Genomic_DNA"/>
</dbReference>
<organism evidence="2 3">
    <name type="scientific">Mycolicibacterium phlei DSM 43239 = CCUG 21000</name>
    <dbReference type="NCBI Taxonomy" id="1226750"/>
    <lineage>
        <taxon>Bacteria</taxon>
        <taxon>Bacillati</taxon>
        <taxon>Actinomycetota</taxon>
        <taxon>Actinomycetes</taxon>
        <taxon>Mycobacteriales</taxon>
        <taxon>Mycobacteriaceae</taxon>
        <taxon>Mycolicibacterium</taxon>
    </lineage>
</organism>
<dbReference type="RefSeq" id="WP_003887203.1">
    <property type="nucleotide sequence ID" value="NZ_ANBO01000001.1"/>
</dbReference>
<evidence type="ECO:0000256" key="1">
    <source>
        <dbReference type="SAM" id="Phobius"/>
    </source>
</evidence>
<keyword evidence="3" id="KW-1185">Reference proteome</keyword>
<name>A0A5N5VDQ5_MYCPH</name>
<proteinExistence type="predicted"/>
<dbReference type="GeneID" id="74304699"/>
<accession>A0A5N5VDQ5</accession>
<gene>
    <name evidence="2" type="ORF">MPHL21000_02345</name>
</gene>
<keyword evidence="1" id="KW-0812">Transmembrane</keyword>